<evidence type="ECO:0008006" key="4">
    <source>
        <dbReference type="Google" id="ProtNLM"/>
    </source>
</evidence>
<dbReference type="Proteomes" id="UP001530315">
    <property type="component" value="Unassembled WGS sequence"/>
</dbReference>
<dbReference type="PANTHER" id="PTHR31303:SF1">
    <property type="entry name" value="CTP-DEPENDENT DIACYLGLYCEROL KINASE 1"/>
    <property type="match status" value="1"/>
</dbReference>
<evidence type="ECO:0000256" key="1">
    <source>
        <dbReference type="SAM" id="Phobius"/>
    </source>
</evidence>
<dbReference type="AlphaFoldDB" id="A0ABD3QTW3"/>
<comment type="caution">
    <text evidence="2">The sequence shown here is derived from an EMBL/GenBank/DDBJ whole genome shotgun (WGS) entry which is preliminary data.</text>
</comment>
<organism evidence="2 3">
    <name type="scientific">Stephanodiscus triporus</name>
    <dbReference type="NCBI Taxonomy" id="2934178"/>
    <lineage>
        <taxon>Eukaryota</taxon>
        <taxon>Sar</taxon>
        <taxon>Stramenopiles</taxon>
        <taxon>Ochrophyta</taxon>
        <taxon>Bacillariophyta</taxon>
        <taxon>Coscinodiscophyceae</taxon>
        <taxon>Thalassiosirophycidae</taxon>
        <taxon>Stephanodiscales</taxon>
        <taxon>Stephanodiscaceae</taxon>
        <taxon>Stephanodiscus</taxon>
    </lineage>
</organism>
<dbReference type="InterPro" id="IPR037997">
    <property type="entry name" value="Dgk1-like"/>
</dbReference>
<protein>
    <recommendedName>
        <fullName evidence="4">Dolichol kinase</fullName>
    </recommendedName>
</protein>
<dbReference type="EMBL" id="JALLAZ020000107">
    <property type="protein sequence ID" value="KAL3803617.1"/>
    <property type="molecule type" value="Genomic_DNA"/>
</dbReference>
<gene>
    <name evidence="2" type="ORF">ACHAW5_006379</name>
</gene>
<proteinExistence type="predicted"/>
<keyword evidence="1" id="KW-1133">Transmembrane helix</keyword>
<keyword evidence="1" id="KW-0472">Membrane</keyword>
<sequence length="251" mass="27334">MIQTPLSPVLNNVVSTLITIAYVKFALEVGSYVRVKYGVTELSRKFVHLCACSFVVFWPLYDAGHWGWRLNVTVPAVMSLRLIYKVGRFFLGGIRGAILKDPEDEDVRSMSRTSSPSELLFGPLQMTLIMCRIGLTRFMTEIGVVVMASLVGDGVAAMVGIEYGKRAYRMPLVGGDKSVEGTIGCALGTMGAILFFSYMCGVEVTGGYRMLVAYGIVSAIVEATALRNFDNLLLALAMEMAVKHHAKLGPS</sequence>
<keyword evidence="3" id="KW-1185">Reference proteome</keyword>
<feature type="transmembrane region" description="Helical" evidence="1">
    <location>
        <begin position="12"/>
        <end position="33"/>
    </location>
</feature>
<keyword evidence="1" id="KW-0812">Transmembrane</keyword>
<reference evidence="2 3" key="1">
    <citation type="submission" date="2024-10" db="EMBL/GenBank/DDBJ databases">
        <title>Updated reference genomes for cyclostephanoid diatoms.</title>
        <authorList>
            <person name="Roberts W.R."/>
            <person name="Alverson A.J."/>
        </authorList>
    </citation>
    <scope>NUCLEOTIDE SEQUENCE [LARGE SCALE GENOMIC DNA]</scope>
    <source>
        <strain evidence="2 3">AJA276-08</strain>
    </source>
</reference>
<dbReference type="PANTHER" id="PTHR31303">
    <property type="entry name" value="CTP-DEPENDENT DIACYLGLYCEROL KINASE 1"/>
    <property type="match status" value="1"/>
</dbReference>
<name>A0ABD3QTW3_9STRA</name>
<evidence type="ECO:0000313" key="3">
    <source>
        <dbReference type="Proteomes" id="UP001530315"/>
    </source>
</evidence>
<accession>A0ABD3QTW3</accession>
<feature type="transmembrane region" description="Helical" evidence="1">
    <location>
        <begin position="142"/>
        <end position="161"/>
    </location>
</feature>
<feature type="transmembrane region" description="Helical" evidence="1">
    <location>
        <begin position="181"/>
        <end position="199"/>
    </location>
</feature>
<evidence type="ECO:0000313" key="2">
    <source>
        <dbReference type="EMBL" id="KAL3803617.1"/>
    </source>
</evidence>